<dbReference type="InterPro" id="IPR012349">
    <property type="entry name" value="Split_barrel_FMN-bd"/>
</dbReference>
<protein>
    <submittedName>
        <fullName evidence="2">General stress protein 26</fullName>
    </submittedName>
</protein>
<organism evidence="2 3">
    <name type="scientific">Yoonia litorea</name>
    <dbReference type="NCBI Taxonomy" id="1123755"/>
    <lineage>
        <taxon>Bacteria</taxon>
        <taxon>Pseudomonadati</taxon>
        <taxon>Pseudomonadota</taxon>
        <taxon>Alphaproteobacteria</taxon>
        <taxon>Rhodobacterales</taxon>
        <taxon>Paracoccaceae</taxon>
        <taxon>Yoonia</taxon>
    </lineage>
</organism>
<dbReference type="PANTHER" id="PTHR34818">
    <property type="entry name" value="PROTEIN BLI-3"/>
    <property type="match status" value="1"/>
</dbReference>
<feature type="domain" description="General stress protein FMN-binding split barrel" evidence="1">
    <location>
        <begin position="10"/>
        <end position="151"/>
    </location>
</feature>
<dbReference type="Pfam" id="PF16242">
    <property type="entry name" value="Pyrid_ox_like"/>
    <property type="match status" value="1"/>
</dbReference>
<dbReference type="STRING" id="1123755.SAMN05444714_2775"/>
<dbReference type="InterPro" id="IPR052917">
    <property type="entry name" value="Stress-Dev_Protein"/>
</dbReference>
<dbReference type="AlphaFoldDB" id="A0A1I6MZU9"/>
<evidence type="ECO:0000313" key="3">
    <source>
        <dbReference type="Proteomes" id="UP000198926"/>
    </source>
</evidence>
<dbReference type="Proteomes" id="UP000198926">
    <property type="component" value="Unassembled WGS sequence"/>
</dbReference>
<dbReference type="Gene3D" id="2.30.110.10">
    <property type="entry name" value="Electron Transport, Fmn-binding Protein, Chain A"/>
    <property type="match status" value="1"/>
</dbReference>
<gene>
    <name evidence="2" type="ORF">SAMN05444714_2775</name>
</gene>
<accession>A0A1I6MZU9</accession>
<reference evidence="2 3" key="1">
    <citation type="submission" date="2016-10" db="EMBL/GenBank/DDBJ databases">
        <authorList>
            <person name="de Groot N.N."/>
        </authorList>
    </citation>
    <scope>NUCLEOTIDE SEQUENCE [LARGE SCALE GENOMIC DNA]</scope>
    <source>
        <strain evidence="2 3">DSM 29433</strain>
    </source>
</reference>
<dbReference type="RefSeq" id="WP_090210383.1">
    <property type="nucleotide sequence ID" value="NZ_FOZM01000003.1"/>
</dbReference>
<name>A0A1I6MZU9_9RHOB</name>
<dbReference type="SUPFAM" id="SSF50475">
    <property type="entry name" value="FMN-binding split barrel"/>
    <property type="match status" value="1"/>
</dbReference>
<keyword evidence="3" id="KW-1185">Reference proteome</keyword>
<dbReference type="PANTHER" id="PTHR34818:SF1">
    <property type="entry name" value="PROTEIN BLI-3"/>
    <property type="match status" value="1"/>
</dbReference>
<proteinExistence type="predicted"/>
<dbReference type="EMBL" id="FOZM01000003">
    <property type="protein sequence ID" value="SFS21235.1"/>
    <property type="molecule type" value="Genomic_DNA"/>
</dbReference>
<evidence type="ECO:0000313" key="2">
    <source>
        <dbReference type="EMBL" id="SFS21235.1"/>
    </source>
</evidence>
<dbReference type="OrthoDB" id="1432662at2"/>
<dbReference type="InterPro" id="IPR038725">
    <property type="entry name" value="YdaG_split_barrel_FMN-bd"/>
</dbReference>
<sequence length="171" mass="19143">MAKQTEDRNEAISQLWKQLDESRISMLSVRASDQHPQPMTHYADRESGLIWFITASDTDLAGAIGDQAEAQLVLMSPDQDYQASIYGQISCVDDEEKLDELWSPFAAAWFEEGRNDPKIRLMKMEPSEAAIWASESNSILVGLKIMRAGLSDDHSHPNVGVHHIVEFDKAA</sequence>
<evidence type="ECO:0000259" key="1">
    <source>
        <dbReference type="Pfam" id="PF16242"/>
    </source>
</evidence>